<feature type="compositionally biased region" description="Acidic residues" evidence="1">
    <location>
        <begin position="49"/>
        <end position="64"/>
    </location>
</feature>
<protein>
    <submittedName>
        <fullName evidence="2">Uncharacterized protein</fullName>
    </submittedName>
</protein>
<reference evidence="2 3" key="1">
    <citation type="submission" date="2018-06" db="EMBL/GenBank/DDBJ databases">
        <title>The Genome of Cuscuta australis (Dodder) Provides Insight into the Evolution of Plant Parasitism.</title>
        <authorList>
            <person name="Liu H."/>
        </authorList>
    </citation>
    <scope>NUCLEOTIDE SEQUENCE [LARGE SCALE GENOMIC DNA]</scope>
    <source>
        <strain evidence="3">cv. Yunnan</strain>
        <tissue evidence="2">Vines</tissue>
    </source>
</reference>
<evidence type="ECO:0000256" key="1">
    <source>
        <dbReference type="SAM" id="MobiDB-lite"/>
    </source>
</evidence>
<dbReference type="AlphaFoldDB" id="A0A328DM48"/>
<gene>
    <name evidence="2" type="ORF">DM860_004963</name>
</gene>
<feature type="compositionally biased region" description="Polar residues" evidence="1">
    <location>
        <begin position="33"/>
        <end position="48"/>
    </location>
</feature>
<comment type="caution">
    <text evidence="2">The sequence shown here is derived from an EMBL/GenBank/DDBJ whole genome shotgun (WGS) entry which is preliminary data.</text>
</comment>
<evidence type="ECO:0000313" key="3">
    <source>
        <dbReference type="Proteomes" id="UP000249390"/>
    </source>
</evidence>
<feature type="region of interest" description="Disordered" evidence="1">
    <location>
        <begin position="28"/>
        <end position="68"/>
    </location>
</feature>
<organism evidence="2 3">
    <name type="scientific">Cuscuta australis</name>
    <dbReference type="NCBI Taxonomy" id="267555"/>
    <lineage>
        <taxon>Eukaryota</taxon>
        <taxon>Viridiplantae</taxon>
        <taxon>Streptophyta</taxon>
        <taxon>Embryophyta</taxon>
        <taxon>Tracheophyta</taxon>
        <taxon>Spermatophyta</taxon>
        <taxon>Magnoliopsida</taxon>
        <taxon>eudicotyledons</taxon>
        <taxon>Gunneridae</taxon>
        <taxon>Pentapetalae</taxon>
        <taxon>asterids</taxon>
        <taxon>lamiids</taxon>
        <taxon>Solanales</taxon>
        <taxon>Convolvulaceae</taxon>
        <taxon>Cuscuteae</taxon>
        <taxon>Cuscuta</taxon>
        <taxon>Cuscuta subgen. Grammica</taxon>
        <taxon>Cuscuta sect. Cleistogrammica</taxon>
    </lineage>
</organism>
<name>A0A328DM48_9ASTE</name>
<sequence length="183" mass="20331">MLDIYSIGIAWAAALFATRIYLNKVHSAAVSGSPPNDSKNARTDASTVETDEEAFGDSDEEYSDPDVKESPIKETLGQIAPSSSNLAGNIDSATLYIFDLVGWDRITRRMHCNCHVLNIKDDFTLEVVKDALPLLEMLDPVKDFMTAVLDTRLFVAGGWWPKGRTLSPETAASRWVYIQHRHT</sequence>
<accession>A0A328DM48</accession>
<evidence type="ECO:0000313" key="2">
    <source>
        <dbReference type="EMBL" id="RAL46684.1"/>
    </source>
</evidence>
<keyword evidence="3" id="KW-1185">Reference proteome</keyword>
<dbReference type="EMBL" id="NQVE01000122">
    <property type="protein sequence ID" value="RAL46684.1"/>
    <property type="molecule type" value="Genomic_DNA"/>
</dbReference>
<proteinExistence type="predicted"/>
<dbReference type="Proteomes" id="UP000249390">
    <property type="component" value="Unassembled WGS sequence"/>
</dbReference>